<feature type="region of interest" description="Disordered" evidence="1">
    <location>
        <begin position="1"/>
        <end position="174"/>
    </location>
</feature>
<reference evidence="3" key="1">
    <citation type="journal article" date="2019" name="Int. J. Syst. Evol. Microbiol.">
        <title>The Global Catalogue of Microorganisms (GCM) 10K type strain sequencing project: providing services to taxonomists for standard genome sequencing and annotation.</title>
        <authorList>
            <consortium name="The Broad Institute Genomics Platform"/>
            <consortium name="The Broad Institute Genome Sequencing Center for Infectious Disease"/>
            <person name="Wu L."/>
            <person name="Ma J."/>
        </authorList>
    </citation>
    <scope>NUCLEOTIDE SEQUENCE [LARGE SCALE GENOMIC DNA]</scope>
    <source>
        <strain evidence="3">KCTC 12848</strain>
    </source>
</reference>
<name>A0ABV9Y9G6_9PSEU</name>
<gene>
    <name evidence="2" type="ORF">ACFPFM_31435</name>
</gene>
<feature type="compositionally biased region" description="Basic and acidic residues" evidence="1">
    <location>
        <begin position="106"/>
        <end position="121"/>
    </location>
</feature>
<feature type="compositionally biased region" description="Low complexity" evidence="1">
    <location>
        <begin position="95"/>
        <end position="105"/>
    </location>
</feature>
<comment type="caution">
    <text evidence="2">The sequence shown here is derived from an EMBL/GenBank/DDBJ whole genome shotgun (WGS) entry which is preliminary data.</text>
</comment>
<evidence type="ECO:0000256" key="1">
    <source>
        <dbReference type="SAM" id="MobiDB-lite"/>
    </source>
</evidence>
<evidence type="ECO:0008006" key="4">
    <source>
        <dbReference type="Google" id="ProtNLM"/>
    </source>
</evidence>
<keyword evidence="3" id="KW-1185">Reference proteome</keyword>
<feature type="compositionally biased region" description="Polar residues" evidence="1">
    <location>
        <begin position="57"/>
        <end position="73"/>
    </location>
</feature>
<feature type="compositionally biased region" description="Basic and acidic residues" evidence="1">
    <location>
        <begin position="161"/>
        <end position="174"/>
    </location>
</feature>
<feature type="compositionally biased region" description="Pro residues" evidence="1">
    <location>
        <begin position="38"/>
        <end position="50"/>
    </location>
</feature>
<dbReference type="RefSeq" id="WP_344037711.1">
    <property type="nucleotide sequence ID" value="NZ_BAAAKE010000008.1"/>
</dbReference>
<proteinExistence type="predicted"/>
<feature type="compositionally biased region" description="Low complexity" evidence="1">
    <location>
        <begin position="123"/>
        <end position="140"/>
    </location>
</feature>
<evidence type="ECO:0000313" key="2">
    <source>
        <dbReference type="EMBL" id="MFC5058248.1"/>
    </source>
</evidence>
<dbReference type="Proteomes" id="UP001595833">
    <property type="component" value="Unassembled WGS sequence"/>
</dbReference>
<sequence>MQRQATDPAQAPEIRPVDNTRRAVVRPTPPRPLDRGPTLPPIAHPHPAGKPAPLGQARTSTAPGATSRPTSTRVPVPVRWPAGGPAVQRAPLGPEPTRTSPPTSTGHHEHDGHTPEQHGDPAGDTQATDTRATGTPTRTTKPNAPTRTEPTAGGRTAGRPPHRDAKQATEPDLEELARRLLDPLGRLLRAELRQGRERTGRLHDRRR</sequence>
<protein>
    <recommendedName>
        <fullName evidence="4">Syndecan 1</fullName>
    </recommendedName>
</protein>
<organism evidence="2 3">
    <name type="scientific">Saccharothrix xinjiangensis</name>
    <dbReference type="NCBI Taxonomy" id="204798"/>
    <lineage>
        <taxon>Bacteria</taxon>
        <taxon>Bacillati</taxon>
        <taxon>Actinomycetota</taxon>
        <taxon>Actinomycetes</taxon>
        <taxon>Pseudonocardiales</taxon>
        <taxon>Pseudonocardiaceae</taxon>
        <taxon>Saccharothrix</taxon>
    </lineage>
</organism>
<accession>A0ABV9Y9G6</accession>
<evidence type="ECO:0000313" key="3">
    <source>
        <dbReference type="Proteomes" id="UP001595833"/>
    </source>
</evidence>
<dbReference type="EMBL" id="JBHSJB010000031">
    <property type="protein sequence ID" value="MFC5058248.1"/>
    <property type="molecule type" value="Genomic_DNA"/>
</dbReference>